<dbReference type="EMBL" id="CP012752">
    <property type="protein sequence ID" value="ALG11418.1"/>
    <property type="molecule type" value="Genomic_DNA"/>
</dbReference>
<evidence type="ECO:0000313" key="3">
    <source>
        <dbReference type="Proteomes" id="UP000063699"/>
    </source>
</evidence>
<evidence type="ECO:0008006" key="4">
    <source>
        <dbReference type="Google" id="ProtNLM"/>
    </source>
</evidence>
<dbReference type="InterPro" id="IPR015421">
    <property type="entry name" value="PyrdxlP-dep_Trfase_major"/>
</dbReference>
<accession>A0A0N9I049</accession>
<protein>
    <recommendedName>
        <fullName evidence="4">Aminotransferase class V domain-containing protein</fullName>
    </recommendedName>
</protein>
<organism evidence="2 3">
    <name type="scientific">Kibdelosporangium phytohabitans</name>
    <dbReference type="NCBI Taxonomy" id="860235"/>
    <lineage>
        <taxon>Bacteria</taxon>
        <taxon>Bacillati</taxon>
        <taxon>Actinomycetota</taxon>
        <taxon>Actinomycetes</taxon>
        <taxon>Pseudonocardiales</taxon>
        <taxon>Pseudonocardiaceae</taxon>
        <taxon>Kibdelosporangium</taxon>
    </lineage>
</organism>
<feature type="compositionally biased region" description="Basic and acidic residues" evidence="1">
    <location>
        <begin position="193"/>
        <end position="207"/>
    </location>
</feature>
<dbReference type="SUPFAM" id="SSF53383">
    <property type="entry name" value="PLP-dependent transferases"/>
    <property type="match status" value="1"/>
</dbReference>
<dbReference type="Gene3D" id="3.40.640.10">
    <property type="entry name" value="Type I PLP-dependent aspartate aminotransferase-like (Major domain)"/>
    <property type="match status" value="1"/>
</dbReference>
<reference evidence="2 3" key="1">
    <citation type="submission" date="2015-07" db="EMBL/GenBank/DDBJ databases">
        <title>Genome sequencing of Kibdelosporangium phytohabitans.</title>
        <authorList>
            <person name="Qin S."/>
            <person name="Xing K."/>
        </authorList>
    </citation>
    <scope>NUCLEOTIDE SEQUENCE [LARGE SCALE GENOMIC DNA]</scope>
    <source>
        <strain evidence="2 3">KLBMP1111</strain>
    </source>
</reference>
<name>A0A0N9I049_9PSEU</name>
<keyword evidence="3" id="KW-1185">Reference proteome</keyword>
<evidence type="ECO:0000313" key="2">
    <source>
        <dbReference type="EMBL" id="ALG11418.1"/>
    </source>
</evidence>
<dbReference type="AlphaFoldDB" id="A0A0N9I049"/>
<evidence type="ECO:0000256" key="1">
    <source>
        <dbReference type="SAM" id="MobiDB-lite"/>
    </source>
</evidence>
<sequence>MQFTGARLTTQIDPRTACVLWYAGSKFGTREVSPVLGLGVPVIVDAAAQIPPITTLWRYTVGMGADAVLISGGKGLRGPQSTGLVLGRKHIVDGCRANGSPHHGVGRGMKVGKEEMLGLLAAVEWNLGQDEDELIADTRKPWRRGSTACATAPGSLPCADIRARPAGPQPGADPRRFALPGTRGSAACAQPADHGRSARRRDDRPESPDTATRRG</sequence>
<dbReference type="STRING" id="860235.AOZ06_35190"/>
<dbReference type="KEGG" id="kphy:AOZ06_35190"/>
<dbReference type="OrthoDB" id="9787096at2"/>
<feature type="region of interest" description="Disordered" evidence="1">
    <location>
        <begin position="145"/>
        <end position="215"/>
    </location>
</feature>
<dbReference type="InterPro" id="IPR015424">
    <property type="entry name" value="PyrdxlP-dep_Trfase"/>
</dbReference>
<dbReference type="RefSeq" id="WP_054293319.1">
    <property type="nucleotide sequence ID" value="NZ_CP012752.1"/>
</dbReference>
<proteinExistence type="predicted"/>
<gene>
    <name evidence="2" type="ORF">AOZ06_35190</name>
</gene>
<dbReference type="Proteomes" id="UP000063699">
    <property type="component" value="Chromosome"/>
</dbReference>